<dbReference type="AlphaFoldDB" id="A0AAE9KGX4"/>
<gene>
    <name evidence="1" type="ORF">EV680_1256</name>
    <name evidence="2" type="ORF">LVJ78_11930</name>
</gene>
<evidence type="ECO:0000313" key="2">
    <source>
        <dbReference type="EMBL" id="UOO79365.1"/>
    </source>
</evidence>
<dbReference type="EMBL" id="SLXE01000025">
    <property type="protein sequence ID" value="TCP02336.1"/>
    <property type="molecule type" value="Genomic_DNA"/>
</dbReference>
<name>A0AAE9KGX4_9NEIS</name>
<dbReference type="EMBL" id="CP091507">
    <property type="protein sequence ID" value="UOO79365.1"/>
    <property type="molecule type" value="Genomic_DNA"/>
</dbReference>
<reference evidence="2" key="3">
    <citation type="journal article" date="2022" name="Res Sq">
        <title>Evolution of multicellular longitudinally dividing oral cavity symbionts (Neisseriaceae).</title>
        <authorList>
            <person name="Nyongesa S."/>
            <person name="Weber P."/>
            <person name="Bernet E."/>
            <person name="Pullido F."/>
            <person name="Nieckarz M."/>
            <person name="Delaby M."/>
            <person name="Nieves C."/>
            <person name="Viehboeck T."/>
            <person name="Krause N."/>
            <person name="Rivera-Millot A."/>
            <person name="Nakamura A."/>
            <person name="Vischer N."/>
            <person name="VanNieuwenhze M."/>
            <person name="Brun Y."/>
            <person name="Cava F."/>
            <person name="Bulgheresi S."/>
            <person name="Veyrier F."/>
        </authorList>
    </citation>
    <scope>NUCLEOTIDE SEQUENCE</scope>
    <source>
        <strain evidence="2">1258/02</strain>
    </source>
</reference>
<proteinExistence type="predicted"/>
<organism evidence="2 4">
    <name type="scientific">Uruburuella suis</name>
    <dbReference type="NCBI Taxonomy" id="252130"/>
    <lineage>
        <taxon>Bacteria</taxon>
        <taxon>Pseudomonadati</taxon>
        <taxon>Pseudomonadota</taxon>
        <taxon>Betaproteobacteria</taxon>
        <taxon>Neisseriales</taxon>
        <taxon>Neisseriaceae</taxon>
        <taxon>Uruburuella</taxon>
    </lineage>
</organism>
<dbReference type="Proteomes" id="UP000294721">
    <property type="component" value="Unassembled WGS sequence"/>
</dbReference>
<protein>
    <recommendedName>
        <fullName evidence="5">Cofactor-independent phosphoglycerate mutase</fullName>
    </recommendedName>
</protein>
<evidence type="ECO:0000313" key="1">
    <source>
        <dbReference type="EMBL" id="TCP02336.1"/>
    </source>
</evidence>
<reference evidence="2" key="2">
    <citation type="submission" date="2021-12" db="EMBL/GenBank/DDBJ databases">
        <authorList>
            <person name="Veyrier F.J."/>
        </authorList>
    </citation>
    <scope>NUCLEOTIDE SEQUENCE</scope>
    <source>
        <strain evidence="2">1258/02</strain>
    </source>
</reference>
<evidence type="ECO:0000313" key="3">
    <source>
        <dbReference type="Proteomes" id="UP000294721"/>
    </source>
</evidence>
<keyword evidence="3" id="KW-1185">Reference proteome</keyword>
<dbReference type="RefSeq" id="WP_132954414.1">
    <property type="nucleotide sequence ID" value="NZ_CP091507.1"/>
</dbReference>
<dbReference type="KEGG" id="usu:LVJ78_11930"/>
<sequence>MHLTLALPALNQPDFAKLPATLTPALNQLLRFGTFTPQAARPSEFYGHYLWQGSLLAHAKAQLGLATNAPTAFATPVWQQMGMHSMSMLAGADIGINMQQAQRLCAGLDDFYQADGWRFLPVRADLWLLVLPALPDWQVPPLPDAIGHNDGMVRAEGRDAAAWLQAQTEIQMWLHSHALNAERQREGAPAINGVWLWQDIIGHAHGTATLGSDSPWAQYYPGRRLDAPYDFAAWQAMQQEAGCAGAESLLFLHDLAAAQATDDIWAYRETLLAWEARFFSPAWQALQRGRLKSLCISTDGSHGGMLSIKAKAGRAFWKKKKTFAGELD</sequence>
<dbReference type="Proteomes" id="UP000829756">
    <property type="component" value="Chromosome"/>
</dbReference>
<accession>A0AAE9KGX4</accession>
<evidence type="ECO:0000313" key="4">
    <source>
        <dbReference type="Proteomes" id="UP000829756"/>
    </source>
</evidence>
<reference evidence="1 3" key="1">
    <citation type="submission" date="2019-03" db="EMBL/GenBank/DDBJ databases">
        <title>Genomic Encyclopedia of Type Strains, Phase IV (KMG-IV): sequencing the most valuable type-strain genomes for metagenomic binning, comparative biology and taxonomic classification.</title>
        <authorList>
            <person name="Goeker M."/>
        </authorList>
    </citation>
    <scope>NUCLEOTIDE SEQUENCE [LARGE SCALE GENOMIC DNA]</scope>
    <source>
        <strain evidence="1 3">DSM 17474</strain>
    </source>
</reference>
<evidence type="ECO:0008006" key="5">
    <source>
        <dbReference type="Google" id="ProtNLM"/>
    </source>
</evidence>